<gene>
    <name evidence="2" type="ORF">MKZ38_003456</name>
</gene>
<dbReference type="EMBL" id="JAKWBI020000020">
    <property type="protein sequence ID" value="KAJ2905973.1"/>
    <property type="molecule type" value="Genomic_DNA"/>
</dbReference>
<evidence type="ECO:0000313" key="3">
    <source>
        <dbReference type="Proteomes" id="UP001201980"/>
    </source>
</evidence>
<reference evidence="2" key="1">
    <citation type="submission" date="2022-07" db="EMBL/GenBank/DDBJ databases">
        <title>Draft genome sequence of Zalerion maritima ATCC 34329, a (micro)plastics degrading marine fungus.</title>
        <authorList>
            <person name="Paco A."/>
            <person name="Goncalves M.F.M."/>
            <person name="Rocha-Santos T.A.P."/>
            <person name="Alves A."/>
        </authorList>
    </citation>
    <scope>NUCLEOTIDE SEQUENCE</scope>
    <source>
        <strain evidence="2">ATCC 34329</strain>
    </source>
</reference>
<dbReference type="Proteomes" id="UP001201980">
    <property type="component" value="Unassembled WGS sequence"/>
</dbReference>
<accession>A0AAD5WUK6</accession>
<name>A0AAD5WUK6_9PEZI</name>
<feature type="region of interest" description="Disordered" evidence="1">
    <location>
        <begin position="268"/>
        <end position="299"/>
    </location>
</feature>
<dbReference type="AlphaFoldDB" id="A0AAD5WUK6"/>
<keyword evidence="3" id="KW-1185">Reference proteome</keyword>
<evidence type="ECO:0000313" key="2">
    <source>
        <dbReference type="EMBL" id="KAJ2905973.1"/>
    </source>
</evidence>
<sequence length="431" mass="49391">MARCDVPDCGRHCNTLKSSTTPETARSIHCKYHACHSADARFQHRFVPCANIAKQNSKYCAYHPKCHVRTCFNTRLYEDGRLGRFFCDQHTCRVLRCAAPASGHDWRCEAHKECAHGGCKKCRIKSPDGRGWLEVCGDHVIRLCAVQGCRCEARPNTLFCKYHKCIVETCPVSKHSGSNFCVAHTCGIEDCHLPINHLQAVVPNRPRSCLYCEVHECKTDHCHRLVTRRDGCCDAHGCTYEGCIEPRSSEANAGAYCIHHYTASVRRSAEQAGRHKEHSAAAERERKRKEEQREQEREARIARQEQERLDRLKAERDQAVEIANAYKRDADRLHREVSRKSSMDKLERLILQRQRRPSLESSTIGSASTADHPVFDYFHHGRETDHVYDTHTVSGYGDDSNSEDEYVVRGRERDRHISGVRHVQGRHYACR</sequence>
<organism evidence="2 3">
    <name type="scientific">Zalerion maritima</name>
    <dbReference type="NCBI Taxonomy" id="339359"/>
    <lineage>
        <taxon>Eukaryota</taxon>
        <taxon>Fungi</taxon>
        <taxon>Dikarya</taxon>
        <taxon>Ascomycota</taxon>
        <taxon>Pezizomycotina</taxon>
        <taxon>Sordariomycetes</taxon>
        <taxon>Lulworthiomycetidae</taxon>
        <taxon>Lulworthiales</taxon>
        <taxon>Lulworthiaceae</taxon>
        <taxon>Zalerion</taxon>
    </lineage>
</organism>
<protein>
    <submittedName>
        <fullName evidence="2">Uncharacterized protein</fullName>
    </submittedName>
</protein>
<proteinExistence type="predicted"/>
<comment type="caution">
    <text evidence="2">The sequence shown here is derived from an EMBL/GenBank/DDBJ whole genome shotgun (WGS) entry which is preliminary data.</text>
</comment>
<evidence type="ECO:0000256" key="1">
    <source>
        <dbReference type="SAM" id="MobiDB-lite"/>
    </source>
</evidence>